<dbReference type="RefSeq" id="WP_248994986.1">
    <property type="nucleotide sequence ID" value="NZ_JAKIKP010000003.1"/>
</dbReference>
<dbReference type="Pfam" id="PF01564">
    <property type="entry name" value="Spermine_synth"/>
    <property type="match status" value="1"/>
</dbReference>
<dbReference type="PANTHER" id="PTHR43317:SF1">
    <property type="entry name" value="THERMOSPERMINE SYNTHASE ACAULIS5"/>
    <property type="match status" value="1"/>
</dbReference>
<dbReference type="PROSITE" id="PS51006">
    <property type="entry name" value="PABS_2"/>
    <property type="match status" value="1"/>
</dbReference>
<evidence type="ECO:0000256" key="3">
    <source>
        <dbReference type="ARBA" id="ARBA00023115"/>
    </source>
</evidence>
<evidence type="ECO:0000259" key="5">
    <source>
        <dbReference type="PROSITE" id="PS51006"/>
    </source>
</evidence>
<proteinExistence type="inferred from homology"/>
<dbReference type="InterPro" id="IPR029063">
    <property type="entry name" value="SAM-dependent_MTases_sf"/>
</dbReference>
<evidence type="ECO:0000256" key="2">
    <source>
        <dbReference type="ARBA" id="ARBA00022679"/>
    </source>
</evidence>
<comment type="caution">
    <text evidence="6">The sequence shown here is derived from an EMBL/GenBank/DDBJ whole genome shotgun (WGS) entry which is preliminary data.</text>
</comment>
<feature type="domain" description="PABS" evidence="5">
    <location>
        <begin position="1"/>
        <end position="229"/>
    </location>
</feature>
<sequence length="249" mass="27806">MSDYKVLFTGADTFGDIFVLDDGHFRVLSFGDNDEQSKMDKSQPFVPQHIYVQAMLTVLMVKQPKSVIIMGLGGGALVHALRHYDAAIKITAVELREQVIHIAKRFFQLPIGKKLTLIHQDASHFLTAGEFKKADVMFVDIYSAKGVDPKLLSLEFTENCFKGLKSDGVLVLNCWKEHKNNPELLAHLQQCFSHIYACLTGGGNWVVFATNQPQGLSGMSNKANQQALSQAIEVNVARVLTRFEPWQLI</sequence>
<feature type="active site" description="Proton acceptor" evidence="4">
    <location>
        <position position="140"/>
    </location>
</feature>
<dbReference type="Gene3D" id="3.40.50.150">
    <property type="entry name" value="Vaccinia Virus protein VP39"/>
    <property type="match status" value="1"/>
</dbReference>
<dbReference type="GO" id="GO:0006596">
    <property type="term" value="P:polyamine biosynthetic process"/>
    <property type="evidence" value="ECO:0007669"/>
    <property type="project" value="UniProtKB-UniRule"/>
</dbReference>
<dbReference type="PANTHER" id="PTHR43317">
    <property type="entry name" value="THERMOSPERMINE SYNTHASE ACAULIS5"/>
    <property type="match status" value="1"/>
</dbReference>
<accession>A0A9X2CL71</accession>
<dbReference type="InterPro" id="IPR030374">
    <property type="entry name" value="PABS"/>
</dbReference>
<dbReference type="Proteomes" id="UP001139333">
    <property type="component" value="Unassembled WGS sequence"/>
</dbReference>
<dbReference type="NCBIfam" id="NF037959">
    <property type="entry name" value="MFS_SpdSyn"/>
    <property type="match status" value="1"/>
</dbReference>
<gene>
    <name evidence="6" type="ORF">L2672_06330</name>
</gene>
<comment type="similarity">
    <text evidence="1">Belongs to the spermidine/spermine synthase family.</text>
</comment>
<evidence type="ECO:0000313" key="7">
    <source>
        <dbReference type="Proteomes" id="UP001139333"/>
    </source>
</evidence>
<dbReference type="AlphaFoldDB" id="A0A9X2CL71"/>
<reference evidence="6" key="1">
    <citation type="submission" date="2022-01" db="EMBL/GenBank/DDBJ databases">
        <title>Whole genome-based taxonomy of the Shewanellaceae.</title>
        <authorList>
            <person name="Martin-Rodriguez A.J."/>
        </authorList>
    </citation>
    <scope>NUCLEOTIDE SEQUENCE</scope>
    <source>
        <strain evidence="6">DSM 16422</strain>
    </source>
</reference>
<evidence type="ECO:0000256" key="4">
    <source>
        <dbReference type="PROSITE-ProRule" id="PRU00354"/>
    </source>
</evidence>
<keyword evidence="3 4" id="KW-0620">Polyamine biosynthesis</keyword>
<evidence type="ECO:0000256" key="1">
    <source>
        <dbReference type="ARBA" id="ARBA00007867"/>
    </source>
</evidence>
<organism evidence="6 7">
    <name type="scientific">Shewanella gaetbuli</name>
    <dbReference type="NCBI Taxonomy" id="220752"/>
    <lineage>
        <taxon>Bacteria</taxon>
        <taxon>Pseudomonadati</taxon>
        <taxon>Pseudomonadota</taxon>
        <taxon>Gammaproteobacteria</taxon>
        <taxon>Alteromonadales</taxon>
        <taxon>Shewanellaceae</taxon>
        <taxon>Shewanella</taxon>
    </lineage>
</organism>
<dbReference type="SUPFAM" id="SSF53335">
    <property type="entry name" value="S-adenosyl-L-methionine-dependent methyltransferases"/>
    <property type="match status" value="1"/>
</dbReference>
<keyword evidence="7" id="KW-1185">Reference proteome</keyword>
<dbReference type="CDD" id="cd02440">
    <property type="entry name" value="AdoMet_MTases"/>
    <property type="match status" value="1"/>
</dbReference>
<evidence type="ECO:0000313" key="6">
    <source>
        <dbReference type="EMBL" id="MCL1142310.1"/>
    </source>
</evidence>
<protein>
    <submittedName>
        <fullName evidence="6">Fused MFS/spermidine synthase</fullName>
    </submittedName>
</protein>
<dbReference type="GO" id="GO:0016740">
    <property type="term" value="F:transferase activity"/>
    <property type="evidence" value="ECO:0007669"/>
    <property type="project" value="UniProtKB-UniRule"/>
</dbReference>
<keyword evidence="2 4" id="KW-0808">Transferase</keyword>
<dbReference type="EMBL" id="JAKIKP010000003">
    <property type="protein sequence ID" value="MCL1142310.1"/>
    <property type="molecule type" value="Genomic_DNA"/>
</dbReference>
<name>A0A9X2CL71_9GAMM</name>